<dbReference type="AlphaFoldDB" id="A0A450T767"/>
<dbReference type="PANTHER" id="PTHR22754:SF32">
    <property type="entry name" value="DISCO-INTERACTING PROTEIN 2"/>
    <property type="match status" value="1"/>
</dbReference>
<organism evidence="2">
    <name type="scientific">Candidatus Kentrum sp. FW</name>
    <dbReference type="NCBI Taxonomy" id="2126338"/>
    <lineage>
        <taxon>Bacteria</taxon>
        <taxon>Pseudomonadati</taxon>
        <taxon>Pseudomonadota</taxon>
        <taxon>Gammaproteobacteria</taxon>
        <taxon>Candidatus Kentrum</taxon>
    </lineage>
</organism>
<proteinExistence type="inferred from homology"/>
<evidence type="ECO:0000313" key="2">
    <source>
        <dbReference type="EMBL" id="VFJ62564.1"/>
    </source>
</evidence>
<accession>A0A450T767</accession>
<name>A0A450T767_9GAMM</name>
<dbReference type="GO" id="GO:0006633">
    <property type="term" value="P:fatty acid biosynthetic process"/>
    <property type="evidence" value="ECO:0007669"/>
    <property type="project" value="TreeGrafter"/>
</dbReference>
<dbReference type="EMBL" id="CAADFE010000002">
    <property type="protein sequence ID" value="VFJ62564.1"/>
    <property type="molecule type" value="Genomic_DNA"/>
</dbReference>
<dbReference type="GO" id="GO:0005886">
    <property type="term" value="C:plasma membrane"/>
    <property type="evidence" value="ECO:0007669"/>
    <property type="project" value="TreeGrafter"/>
</dbReference>
<comment type="similarity">
    <text evidence="1">Belongs to the ATP-dependent AMP-binding enzyme family.</text>
</comment>
<sequence>MEKRTIIQPTYNGFSCYMMAPSTFSQKPVRWLQAISRYKATHSAAPNFAYNFYAQQITEQQRADLELSCWRPASNGAETDQREHTKRVIKIS</sequence>
<gene>
    <name evidence="2" type="ORF">BECKFW1821C_GA0114237_100289</name>
</gene>
<dbReference type="SUPFAM" id="SSF56801">
    <property type="entry name" value="Acetyl-CoA synthetase-like"/>
    <property type="match status" value="1"/>
</dbReference>
<dbReference type="InterPro" id="IPR042099">
    <property type="entry name" value="ANL_N_sf"/>
</dbReference>
<reference evidence="2" key="1">
    <citation type="submission" date="2019-02" db="EMBL/GenBank/DDBJ databases">
        <authorList>
            <person name="Gruber-Vodicka R. H."/>
            <person name="Seah K. B. B."/>
        </authorList>
    </citation>
    <scope>NUCLEOTIDE SEQUENCE</scope>
    <source>
        <strain evidence="2">BECK_BZ131</strain>
    </source>
</reference>
<dbReference type="PANTHER" id="PTHR22754">
    <property type="entry name" value="DISCO-INTERACTING PROTEIN 2 DIP2 -RELATED"/>
    <property type="match status" value="1"/>
</dbReference>
<dbReference type="GO" id="GO:0070566">
    <property type="term" value="F:adenylyltransferase activity"/>
    <property type="evidence" value="ECO:0007669"/>
    <property type="project" value="TreeGrafter"/>
</dbReference>
<dbReference type="Gene3D" id="3.40.50.12780">
    <property type="entry name" value="N-terminal domain of ligase-like"/>
    <property type="match status" value="1"/>
</dbReference>
<evidence type="ECO:0000256" key="1">
    <source>
        <dbReference type="ARBA" id="ARBA00006432"/>
    </source>
</evidence>
<protein>
    <submittedName>
        <fullName evidence="2">Uncharacterized protein</fullName>
    </submittedName>
</protein>